<dbReference type="Pfam" id="PF02463">
    <property type="entry name" value="SMC_N"/>
    <property type="match status" value="1"/>
</dbReference>
<dbReference type="GO" id="GO:0043590">
    <property type="term" value="C:bacterial nucleoid"/>
    <property type="evidence" value="ECO:0007669"/>
    <property type="project" value="TreeGrafter"/>
</dbReference>
<keyword evidence="6" id="KW-0067">ATP-binding</keyword>
<evidence type="ECO:0000256" key="3">
    <source>
        <dbReference type="ARBA" id="ARBA00021315"/>
    </source>
</evidence>
<dbReference type="GO" id="GO:0005524">
    <property type="term" value="F:ATP binding"/>
    <property type="evidence" value="ECO:0007669"/>
    <property type="project" value="UniProtKB-KW"/>
</dbReference>
<dbReference type="GO" id="GO:0006281">
    <property type="term" value="P:DNA repair"/>
    <property type="evidence" value="ECO:0007669"/>
    <property type="project" value="UniProtKB-KW"/>
</dbReference>
<dbReference type="InterPro" id="IPR003395">
    <property type="entry name" value="RecF/RecN/SMC_N"/>
</dbReference>
<name>A0A4P9VQH6_9GAMM</name>
<gene>
    <name evidence="12" type="ORF">B9G39_21410</name>
</gene>
<dbReference type="Proteomes" id="UP000257039">
    <property type="component" value="Unassembled WGS sequence"/>
</dbReference>
<dbReference type="NCBIfam" id="NF008121">
    <property type="entry name" value="PRK10869.1"/>
    <property type="match status" value="1"/>
</dbReference>
<dbReference type="FunFam" id="3.40.50.300:FF:000319">
    <property type="entry name" value="DNA repair protein RecN"/>
    <property type="match status" value="1"/>
</dbReference>
<evidence type="ECO:0000256" key="4">
    <source>
        <dbReference type="ARBA" id="ARBA00022741"/>
    </source>
</evidence>
<feature type="domain" description="RecF/RecN/SMC N-terminal" evidence="11">
    <location>
        <begin position="2"/>
        <end position="509"/>
    </location>
</feature>
<feature type="coiled-coil region" evidence="10">
    <location>
        <begin position="263"/>
        <end position="290"/>
    </location>
</feature>
<keyword evidence="13" id="KW-1185">Reference proteome</keyword>
<evidence type="ECO:0000313" key="12">
    <source>
        <dbReference type="EMBL" id="RDH45798.1"/>
    </source>
</evidence>
<dbReference type="InterPro" id="IPR027417">
    <property type="entry name" value="P-loop_NTPase"/>
</dbReference>
<evidence type="ECO:0000256" key="1">
    <source>
        <dbReference type="ARBA" id="ARBA00003618"/>
    </source>
</evidence>
<keyword evidence="4" id="KW-0547">Nucleotide-binding</keyword>
<evidence type="ECO:0000256" key="2">
    <source>
        <dbReference type="ARBA" id="ARBA00009441"/>
    </source>
</evidence>
<keyword evidence="7 9" id="KW-0234">DNA repair</keyword>
<proteinExistence type="inferred from homology"/>
<evidence type="ECO:0000259" key="11">
    <source>
        <dbReference type="Pfam" id="PF02463"/>
    </source>
</evidence>
<evidence type="ECO:0000256" key="6">
    <source>
        <dbReference type="ARBA" id="ARBA00022840"/>
    </source>
</evidence>
<dbReference type="CDD" id="cd03241">
    <property type="entry name" value="ABC_RecN"/>
    <property type="match status" value="2"/>
</dbReference>
<dbReference type="GO" id="GO:0009432">
    <property type="term" value="P:SOS response"/>
    <property type="evidence" value="ECO:0007669"/>
    <property type="project" value="TreeGrafter"/>
</dbReference>
<feature type="coiled-coil region" evidence="10">
    <location>
        <begin position="336"/>
        <end position="370"/>
    </location>
</feature>
<reference evidence="12 13" key="1">
    <citation type="submission" date="2017-04" db="EMBL/GenBank/DDBJ databases">
        <title>Draft genome sequence of Zooshikella ganghwensis VG4 isolated from Red Sea sediments.</title>
        <authorList>
            <person name="Rehman Z."/>
            <person name="Alam I."/>
            <person name="Kamau A."/>
            <person name="Bajic V."/>
            <person name="Leiknes T."/>
        </authorList>
    </citation>
    <scope>NUCLEOTIDE SEQUENCE [LARGE SCALE GENOMIC DNA]</scope>
    <source>
        <strain evidence="12 13">VG4</strain>
    </source>
</reference>
<dbReference type="Gene3D" id="3.40.50.300">
    <property type="entry name" value="P-loop containing nucleotide triphosphate hydrolases"/>
    <property type="match status" value="2"/>
</dbReference>
<comment type="caution">
    <text evidence="12">The sequence shown here is derived from an EMBL/GenBank/DDBJ whole genome shotgun (WGS) entry which is preliminary data.</text>
</comment>
<dbReference type="PANTHER" id="PTHR11059:SF0">
    <property type="entry name" value="DNA REPAIR PROTEIN RECN"/>
    <property type="match status" value="1"/>
</dbReference>
<dbReference type="SUPFAM" id="SSF52540">
    <property type="entry name" value="P-loop containing nucleoside triphosphate hydrolases"/>
    <property type="match status" value="1"/>
</dbReference>
<comment type="similarity">
    <text evidence="2 9">Belongs to the RecN family.</text>
</comment>
<keyword evidence="5 9" id="KW-0227">DNA damage</keyword>
<evidence type="ECO:0000256" key="8">
    <source>
        <dbReference type="ARBA" id="ARBA00033408"/>
    </source>
</evidence>
<keyword evidence="10" id="KW-0175">Coiled coil</keyword>
<protein>
    <recommendedName>
        <fullName evidence="3 9">DNA repair protein RecN</fullName>
    </recommendedName>
    <alternativeName>
        <fullName evidence="8 9">Recombination protein N</fullName>
    </alternativeName>
</protein>
<accession>A0A4P9VQH6</accession>
<evidence type="ECO:0000256" key="10">
    <source>
        <dbReference type="SAM" id="Coils"/>
    </source>
</evidence>
<dbReference type="GO" id="GO:0006310">
    <property type="term" value="P:DNA recombination"/>
    <property type="evidence" value="ECO:0007669"/>
    <property type="project" value="InterPro"/>
</dbReference>
<dbReference type="EMBL" id="NDXW01000001">
    <property type="protein sequence ID" value="RDH45798.1"/>
    <property type="molecule type" value="Genomic_DNA"/>
</dbReference>
<evidence type="ECO:0000313" key="13">
    <source>
        <dbReference type="Proteomes" id="UP000257039"/>
    </source>
</evidence>
<evidence type="ECO:0000256" key="7">
    <source>
        <dbReference type="ARBA" id="ARBA00023204"/>
    </source>
</evidence>
<dbReference type="PANTHER" id="PTHR11059">
    <property type="entry name" value="DNA REPAIR PROTEIN RECN"/>
    <property type="match status" value="1"/>
</dbReference>
<dbReference type="NCBIfam" id="TIGR00634">
    <property type="entry name" value="recN"/>
    <property type="match status" value="1"/>
</dbReference>
<dbReference type="FunFam" id="3.40.50.300:FF:000356">
    <property type="entry name" value="DNA repair protein RecN"/>
    <property type="match status" value="1"/>
</dbReference>
<evidence type="ECO:0000256" key="9">
    <source>
        <dbReference type="PIRNR" id="PIRNR003128"/>
    </source>
</evidence>
<sequence>MLIHLSISNFAIVDTLELDIPSGMTVITGETGAGKSIMLDALGLALGDRAEVDMVRAGADKAEVIATFDIQHLADAQKWLADHDLLIGNECIFRRVVTREGRSRGYINGTPSTLQQLRILGDMLIDIHSQHEHQSLLKKDTHRKLLDAFAETAALSENVHQIYQRWKQCNTKLNILSQQHDEVADKVQLLSYQVHELQLLDLNEGEVETLEKEQKVLANAESSMHYCQQALTLCSDSDNSSILHHLNITQHALNKIQPDNPFINDALQLLASAQIQVEEAVAELNRFTDHFDADPERLQEIEQRLSAIYDLARKHRVSPEELYMKQQALEKSLQALESSDDSLEALTHEIAQLEKDYVSKAKKLSKHREKSAKTLSQTVSEQIQQIGMPNGYFQVQLTHLPTQTPEPFGMEDIEFLVSTNPGQPAKPLQKVASGGELSRISLAIQVIAAQLSTTPTLVFDEVDVGISGGVAETVGQLLRKIGSKGQVLCVTHLPQVASQGHQHFFVHKQVKADSTQTNITTLNPEEKVAEIARLLGGLNITEHTLAHAKEMITAVE</sequence>
<comment type="function">
    <text evidence="1 9">May be involved in recombinational repair of damaged DNA.</text>
</comment>
<dbReference type="AlphaFoldDB" id="A0A4P9VQH6"/>
<dbReference type="InterPro" id="IPR004604">
    <property type="entry name" value="DNA_recomb/repair_RecN"/>
</dbReference>
<evidence type="ECO:0000256" key="5">
    <source>
        <dbReference type="ARBA" id="ARBA00022763"/>
    </source>
</evidence>
<dbReference type="PIRSF" id="PIRSF003128">
    <property type="entry name" value="RecN"/>
    <property type="match status" value="1"/>
</dbReference>
<dbReference type="RefSeq" id="WP_094788697.1">
    <property type="nucleotide sequence ID" value="NZ_NDXW01000001.1"/>
</dbReference>
<organism evidence="12 13">
    <name type="scientific">Zooshikella ganghwensis</name>
    <dbReference type="NCBI Taxonomy" id="202772"/>
    <lineage>
        <taxon>Bacteria</taxon>
        <taxon>Pseudomonadati</taxon>
        <taxon>Pseudomonadota</taxon>
        <taxon>Gammaproteobacteria</taxon>
        <taxon>Oceanospirillales</taxon>
        <taxon>Zooshikellaceae</taxon>
        <taxon>Zooshikella</taxon>
    </lineage>
</organism>